<dbReference type="InterPro" id="IPR017451">
    <property type="entry name" value="F-box-assoc_interact_dom"/>
</dbReference>
<dbReference type="Pfam" id="PF08268">
    <property type="entry name" value="FBA_3"/>
    <property type="match status" value="1"/>
</dbReference>
<dbReference type="InterPro" id="IPR013187">
    <property type="entry name" value="F-box-assoc_dom_typ3"/>
</dbReference>
<comment type="caution">
    <text evidence="2">The sequence shown here is derived from an EMBL/GenBank/DDBJ whole genome shotgun (WGS) entry which is preliminary data.</text>
</comment>
<name>A0AAP0RWR6_LIQFO</name>
<dbReference type="EMBL" id="JBBPBK010000004">
    <property type="protein sequence ID" value="KAK9286488.1"/>
    <property type="molecule type" value="Genomic_DNA"/>
</dbReference>
<accession>A0AAP0RWR6</accession>
<proteinExistence type="predicted"/>
<evidence type="ECO:0000313" key="3">
    <source>
        <dbReference type="Proteomes" id="UP001415857"/>
    </source>
</evidence>
<dbReference type="PANTHER" id="PTHR31672">
    <property type="entry name" value="BNACNNG10540D PROTEIN"/>
    <property type="match status" value="1"/>
</dbReference>
<gene>
    <name evidence="2" type="ORF">L1049_014886</name>
</gene>
<protein>
    <recommendedName>
        <fullName evidence="1">F-box associated beta-propeller type 3 domain-containing protein</fullName>
    </recommendedName>
</protein>
<dbReference type="Proteomes" id="UP001415857">
    <property type="component" value="Unassembled WGS sequence"/>
</dbReference>
<evidence type="ECO:0000313" key="2">
    <source>
        <dbReference type="EMBL" id="KAK9286488.1"/>
    </source>
</evidence>
<evidence type="ECO:0000259" key="1">
    <source>
        <dbReference type="Pfam" id="PF08268"/>
    </source>
</evidence>
<keyword evidence="3" id="KW-1185">Reference proteome</keyword>
<dbReference type="NCBIfam" id="TIGR01640">
    <property type="entry name" value="F_box_assoc_1"/>
    <property type="match status" value="1"/>
</dbReference>
<dbReference type="PANTHER" id="PTHR31672:SF13">
    <property type="entry name" value="F-BOX PROTEIN CPR30-LIKE"/>
    <property type="match status" value="1"/>
</dbReference>
<dbReference type="AlphaFoldDB" id="A0AAP0RWR6"/>
<feature type="domain" description="F-box associated beta-propeller type 3" evidence="1">
    <location>
        <begin position="27"/>
        <end position="257"/>
    </location>
</feature>
<organism evidence="2 3">
    <name type="scientific">Liquidambar formosana</name>
    <name type="common">Formosan gum</name>
    <dbReference type="NCBI Taxonomy" id="63359"/>
    <lineage>
        <taxon>Eukaryota</taxon>
        <taxon>Viridiplantae</taxon>
        <taxon>Streptophyta</taxon>
        <taxon>Embryophyta</taxon>
        <taxon>Tracheophyta</taxon>
        <taxon>Spermatophyta</taxon>
        <taxon>Magnoliopsida</taxon>
        <taxon>eudicotyledons</taxon>
        <taxon>Gunneridae</taxon>
        <taxon>Pentapetalae</taxon>
        <taxon>Saxifragales</taxon>
        <taxon>Altingiaceae</taxon>
        <taxon>Liquidambar</taxon>
    </lineage>
</organism>
<dbReference type="InterPro" id="IPR050796">
    <property type="entry name" value="SCF_F-box_component"/>
</dbReference>
<reference evidence="2 3" key="1">
    <citation type="journal article" date="2024" name="Plant J.">
        <title>Genome sequences and population genomics reveal climatic adaptation and genomic divergence between two closely related sweetgum species.</title>
        <authorList>
            <person name="Xu W.Q."/>
            <person name="Ren C.Q."/>
            <person name="Zhang X.Y."/>
            <person name="Comes H.P."/>
            <person name="Liu X.H."/>
            <person name="Li Y.G."/>
            <person name="Kettle C.J."/>
            <person name="Jalonen R."/>
            <person name="Gaisberger H."/>
            <person name="Ma Y.Z."/>
            <person name="Qiu Y.X."/>
        </authorList>
    </citation>
    <scope>NUCLEOTIDE SEQUENCE [LARGE SCALE GENOMIC DNA]</scope>
    <source>
        <strain evidence="2">Hangzhou</strain>
    </source>
</reference>
<sequence length="273" mass="31479">MLVHHSNLQSNNIGNEGFELRFGQDIYLWNPAIQKFKALPNSSRHGNALCLAFGFFPRDNDYKVLKVFEGEERHKPAETEIYSLRANSWRMMQSVMPGKISYSSLETIHNGVLHCCGYRETGSHFILWVDMANEVFGEIKLPKCFCDQDDDDDKWSPLVDMFVKVSRKSLCLFFNDVSHGSMDVWVMKEYGVPESWTKQCSIGRPINSYAYPIGLMKNGEVVLKGYRGGGTYELLSYDQRVQEFKDIRIHGEPKFVKEFTHYMESLVLLNEGN</sequence>